<dbReference type="GeneID" id="17264115"/>
<feature type="coiled-coil region" evidence="1">
    <location>
        <begin position="554"/>
        <end position="648"/>
    </location>
</feature>
<proteinExistence type="predicted"/>
<dbReference type="PROSITE" id="PS50076">
    <property type="entry name" value="DNAJ_2"/>
    <property type="match status" value="1"/>
</dbReference>
<evidence type="ECO:0000256" key="1">
    <source>
        <dbReference type="SAM" id="Coils"/>
    </source>
</evidence>
<reference evidence="4" key="2">
    <citation type="submission" date="2024-10" db="UniProtKB">
        <authorList>
            <consortium name="EnsemblProtists"/>
        </authorList>
    </citation>
    <scope>IDENTIFICATION</scope>
</reference>
<dbReference type="Pfam" id="PF00226">
    <property type="entry name" value="DnaJ"/>
    <property type="match status" value="1"/>
</dbReference>
<protein>
    <recommendedName>
        <fullName evidence="3">J domain-containing protein</fullName>
    </recommendedName>
</protein>
<keyword evidence="5" id="KW-1185">Reference proteome</keyword>
<dbReference type="AlphaFoldDB" id="A0A0D3J4X7"/>
<accession>A0A0D3J4X7</accession>
<dbReference type="InterPro" id="IPR036869">
    <property type="entry name" value="J_dom_sf"/>
</dbReference>
<evidence type="ECO:0000259" key="3">
    <source>
        <dbReference type="PROSITE" id="PS50076"/>
    </source>
</evidence>
<reference evidence="5" key="1">
    <citation type="journal article" date="2013" name="Nature">
        <title>Pan genome of the phytoplankton Emiliania underpins its global distribution.</title>
        <authorList>
            <person name="Read B.A."/>
            <person name="Kegel J."/>
            <person name="Klute M.J."/>
            <person name="Kuo A."/>
            <person name="Lefebvre S.C."/>
            <person name="Maumus F."/>
            <person name="Mayer C."/>
            <person name="Miller J."/>
            <person name="Monier A."/>
            <person name="Salamov A."/>
            <person name="Young J."/>
            <person name="Aguilar M."/>
            <person name="Claverie J.M."/>
            <person name="Frickenhaus S."/>
            <person name="Gonzalez K."/>
            <person name="Herman E.K."/>
            <person name="Lin Y.C."/>
            <person name="Napier J."/>
            <person name="Ogata H."/>
            <person name="Sarno A.F."/>
            <person name="Shmutz J."/>
            <person name="Schroeder D."/>
            <person name="de Vargas C."/>
            <person name="Verret F."/>
            <person name="von Dassow P."/>
            <person name="Valentin K."/>
            <person name="Van de Peer Y."/>
            <person name="Wheeler G."/>
            <person name="Dacks J.B."/>
            <person name="Delwiche C.F."/>
            <person name="Dyhrman S.T."/>
            <person name="Glockner G."/>
            <person name="John U."/>
            <person name="Richards T."/>
            <person name="Worden A.Z."/>
            <person name="Zhang X."/>
            <person name="Grigoriev I.V."/>
            <person name="Allen A.E."/>
            <person name="Bidle K."/>
            <person name="Borodovsky M."/>
            <person name="Bowler C."/>
            <person name="Brownlee C."/>
            <person name="Cock J.M."/>
            <person name="Elias M."/>
            <person name="Gladyshev V.N."/>
            <person name="Groth M."/>
            <person name="Guda C."/>
            <person name="Hadaegh A."/>
            <person name="Iglesias-Rodriguez M.D."/>
            <person name="Jenkins J."/>
            <person name="Jones B.M."/>
            <person name="Lawson T."/>
            <person name="Leese F."/>
            <person name="Lindquist E."/>
            <person name="Lobanov A."/>
            <person name="Lomsadze A."/>
            <person name="Malik S.B."/>
            <person name="Marsh M.E."/>
            <person name="Mackinder L."/>
            <person name="Mock T."/>
            <person name="Mueller-Roeber B."/>
            <person name="Pagarete A."/>
            <person name="Parker M."/>
            <person name="Probert I."/>
            <person name="Quesneville H."/>
            <person name="Raines C."/>
            <person name="Rensing S.A."/>
            <person name="Riano-Pachon D.M."/>
            <person name="Richier S."/>
            <person name="Rokitta S."/>
            <person name="Shiraiwa Y."/>
            <person name="Soanes D.M."/>
            <person name="van der Giezen M."/>
            <person name="Wahlund T.M."/>
            <person name="Williams B."/>
            <person name="Wilson W."/>
            <person name="Wolfe G."/>
            <person name="Wurch L.L."/>
        </authorList>
    </citation>
    <scope>NUCLEOTIDE SEQUENCE</scope>
</reference>
<sequence length="1137" mass="120911">MASHRIGARLSGLSPEQLVAFIDEQAPLWSAAAMRVAEEHAARLVEQPEWILSECSSAQVGNLTPGVAKKKRLSPAQLCAIIEAQAGASDAALRVAEEHAARLSRGSRGGYPLAALGSEAIGVTRSTQACFLAADRHSWYVEQPEWVLSEAVMAEAYLVWDLRAGELAGARLEQAELGKCKRRQAGAEALLAVVPVQDVPTPEEPAVEEEPAAPWIADELDAPTREVWLACVLAFEPHEAALRRFVQYIIEGPFIASASSLAASELSALPQPWVWSQPYPSTTKVFPKSYGTWMKKDAVAQGWIRVLFGGAGTVGLHRLGAPSQIPWHNADEQKFADIVSADPAKQLAAAWELAKMLVGSLDSDRAVAKAKTGAEGFAVDGLMLLMRYCKLFEDSVPPLQAAGVLDAGGPLDEAGRARNHIFHPSGATAPGESNFQLTQAKKEERIGKLEAVLGLVESWAGLPAGCGSAIAAAKAKMAEMKKQDYAIGDLRHAYEMYLQTAAQITAAQIADLKAEAGNIKDEVASLANGVAMLCAALPDDWREIAEGPLRKLGLDQLPERLDTLQAQLEQALTARLQVVEEKVDQTLAVAERTDAGVAALRAAAAAEQQKSQVQDELALERSLHELNAQRLEHDAQGSKLKAKELETLALAVKAGHVRLEDLGSASPTARRLSMQPQLEALLSIGGGGGAGATLPVASSSAGPSSSSSHSGGSTASSVMTITMEGSLSGPPPFDRQQFKEKFASKLDMTPEQLKLRTGYFRYESSRHDSTSSEDGSDVSDLSAAETDIQSAVRLALRPRRIALDAIEVLWTEEGSIIVCVKLDLPYALKLMDLYLRGDSSLKDELRVIGVGLGGAAAQPSEESMRQFDEPVRRVLFAPDHFAALGIARSATEREIVKAYRSVMRELHPDRQVSAAQAAEQPSDSDGAALLQQAREGTSLAAEGATPAAEQPSTLACGVAPLQAREGTFLAAEGASLAAAPAAPAAPAEPTALSGARAAEPAALDPDAELQRASAAAEAARAALEEAVASSHGFLLSIVDRLHPATSGVSDEKKNGWPRNLSDNYYELQGDCELHDITMRIHPNELGSRVAEMGGKPKRRVARTPNSDFFFQLQTKRDRFCPLALHGPSPAARLSGAL</sequence>
<evidence type="ECO:0000313" key="5">
    <source>
        <dbReference type="Proteomes" id="UP000013827"/>
    </source>
</evidence>
<name>A0A0D3J4X7_EMIH1</name>
<dbReference type="Gene3D" id="1.10.287.110">
    <property type="entry name" value="DnaJ domain"/>
    <property type="match status" value="1"/>
</dbReference>
<feature type="region of interest" description="Disordered" evidence="2">
    <location>
        <begin position="694"/>
        <end position="716"/>
    </location>
</feature>
<dbReference type="CDD" id="cd06257">
    <property type="entry name" value="DnaJ"/>
    <property type="match status" value="1"/>
</dbReference>
<dbReference type="RefSeq" id="XP_005770991.1">
    <property type="nucleotide sequence ID" value="XM_005770934.1"/>
</dbReference>
<evidence type="ECO:0000256" key="2">
    <source>
        <dbReference type="SAM" id="MobiDB-lite"/>
    </source>
</evidence>
<dbReference type="EnsemblProtists" id="EOD18562">
    <property type="protein sequence ID" value="EOD18562"/>
    <property type="gene ID" value="EMIHUDRAFT_243717"/>
</dbReference>
<dbReference type="HOGENOM" id="CLU_278311_0_0_1"/>
<evidence type="ECO:0000313" key="4">
    <source>
        <dbReference type="EnsemblProtists" id="EOD18562"/>
    </source>
</evidence>
<dbReference type="SUPFAM" id="SSF46565">
    <property type="entry name" value="Chaperone J-domain"/>
    <property type="match status" value="1"/>
</dbReference>
<dbReference type="KEGG" id="ehx:EMIHUDRAFT_243717"/>
<dbReference type="InterPro" id="IPR001623">
    <property type="entry name" value="DnaJ_domain"/>
</dbReference>
<dbReference type="SMART" id="SM00271">
    <property type="entry name" value="DnaJ"/>
    <property type="match status" value="1"/>
</dbReference>
<feature type="domain" description="J" evidence="3">
    <location>
        <begin position="879"/>
        <end position="953"/>
    </location>
</feature>
<dbReference type="PaxDb" id="2903-EOD18562"/>
<keyword evidence="1" id="KW-0175">Coiled coil</keyword>
<dbReference type="Proteomes" id="UP000013827">
    <property type="component" value="Unassembled WGS sequence"/>
</dbReference>
<organism evidence="4 5">
    <name type="scientific">Emiliania huxleyi (strain CCMP1516)</name>
    <dbReference type="NCBI Taxonomy" id="280463"/>
    <lineage>
        <taxon>Eukaryota</taxon>
        <taxon>Haptista</taxon>
        <taxon>Haptophyta</taxon>
        <taxon>Prymnesiophyceae</taxon>
        <taxon>Isochrysidales</taxon>
        <taxon>Noelaerhabdaceae</taxon>
        <taxon>Emiliania</taxon>
    </lineage>
</organism>
<feature type="compositionally biased region" description="Low complexity" evidence="2">
    <location>
        <begin position="697"/>
        <end position="716"/>
    </location>
</feature>